<accession>A0A1Z4LKS2</accession>
<sequence>MEGREKISRANELSAKFIDKLFQLSYILMNQNMLITALRT</sequence>
<protein>
    <submittedName>
        <fullName evidence="1">Uncharacterized protein</fullName>
    </submittedName>
</protein>
<dbReference type="AlphaFoldDB" id="A0A1Z4LKS2"/>
<evidence type="ECO:0000313" key="2">
    <source>
        <dbReference type="Proteomes" id="UP000218418"/>
    </source>
</evidence>
<organism evidence="1 2">
    <name type="scientific">Calothrix parasitica NIES-267</name>
    <dbReference type="NCBI Taxonomy" id="1973488"/>
    <lineage>
        <taxon>Bacteria</taxon>
        <taxon>Bacillati</taxon>
        <taxon>Cyanobacteriota</taxon>
        <taxon>Cyanophyceae</taxon>
        <taxon>Nostocales</taxon>
        <taxon>Calotrichaceae</taxon>
        <taxon>Calothrix</taxon>
    </lineage>
</organism>
<name>A0A1Z4LKS2_9CYAN</name>
<proteinExistence type="predicted"/>
<reference evidence="1 2" key="1">
    <citation type="submission" date="2017-06" db="EMBL/GenBank/DDBJ databases">
        <title>Genome sequencing of cyanobaciteial culture collection at National Institute for Environmental Studies (NIES).</title>
        <authorList>
            <person name="Hirose Y."/>
            <person name="Shimura Y."/>
            <person name="Fujisawa T."/>
            <person name="Nakamura Y."/>
            <person name="Kawachi M."/>
        </authorList>
    </citation>
    <scope>NUCLEOTIDE SEQUENCE [LARGE SCALE GENOMIC DNA]</scope>
    <source>
        <strain evidence="1 2">NIES-267</strain>
    </source>
</reference>
<gene>
    <name evidence="1" type="ORF">NIES267_11750</name>
</gene>
<dbReference type="Proteomes" id="UP000218418">
    <property type="component" value="Chromosome"/>
</dbReference>
<dbReference type="EMBL" id="AP018227">
    <property type="protein sequence ID" value="BAY81698.1"/>
    <property type="molecule type" value="Genomic_DNA"/>
</dbReference>
<keyword evidence="2" id="KW-1185">Reference proteome</keyword>
<evidence type="ECO:0000313" key="1">
    <source>
        <dbReference type="EMBL" id="BAY81698.1"/>
    </source>
</evidence>